<evidence type="ECO:0000256" key="1">
    <source>
        <dbReference type="ARBA" id="ARBA00022475"/>
    </source>
</evidence>
<evidence type="ECO:0000256" key="6">
    <source>
        <dbReference type="ARBA" id="ARBA00023306"/>
    </source>
</evidence>
<dbReference type="PANTHER" id="PTHR37485:SF1">
    <property type="entry name" value="CELL DIVISION PROTEIN FTSB"/>
    <property type="match status" value="1"/>
</dbReference>
<keyword evidence="1" id="KW-1003">Cell membrane</keyword>
<dbReference type="GO" id="GO:0030428">
    <property type="term" value="C:cell septum"/>
    <property type="evidence" value="ECO:0007669"/>
    <property type="project" value="TreeGrafter"/>
</dbReference>
<feature type="transmembrane region" description="Helical" evidence="7">
    <location>
        <begin position="21"/>
        <end position="43"/>
    </location>
</feature>
<keyword evidence="3 7" id="KW-0812">Transmembrane</keyword>
<proteinExistence type="predicted"/>
<evidence type="ECO:0000256" key="4">
    <source>
        <dbReference type="ARBA" id="ARBA00022989"/>
    </source>
</evidence>
<dbReference type="EMBL" id="FPHJ01000014">
    <property type="protein sequence ID" value="SFV55580.1"/>
    <property type="molecule type" value="Genomic_DNA"/>
</dbReference>
<evidence type="ECO:0000256" key="3">
    <source>
        <dbReference type="ARBA" id="ARBA00022692"/>
    </source>
</evidence>
<evidence type="ECO:0008006" key="9">
    <source>
        <dbReference type="Google" id="ProtNLM"/>
    </source>
</evidence>
<evidence type="ECO:0000256" key="7">
    <source>
        <dbReference type="SAM" id="Phobius"/>
    </source>
</evidence>
<evidence type="ECO:0000256" key="2">
    <source>
        <dbReference type="ARBA" id="ARBA00022618"/>
    </source>
</evidence>
<protein>
    <recommendedName>
        <fullName evidence="9">Cell division protein DivIC (FtsB), stabilizes FtsL against RasP cleavage</fullName>
    </recommendedName>
</protein>
<sequence length="113" mass="13437">MPLVVNYYQAHKKKPNQTFGFFFDYVFYIITITIIVTLIWQIFISNNVFSSIHHINSKIKQQQLINKKIALENKHLQLEINTISDKNLEILESQARYKLGMIKKGETFYKIKQ</sequence>
<accession>A0A1W1BPT5</accession>
<dbReference type="InterPro" id="IPR023081">
    <property type="entry name" value="Cell_div_FtsB"/>
</dbReference>
<reference evidence="8" key="1">
    <citation type="submission" date="2016-10" db="EMBL/GenBank/DDBJ databases">
        <authorList>
            <person name="de Groot N.N."/>
        </authorList>
    </citation>
    <scope>NUCLEOTIDE SEQUENCE</scope>
</reference>
<dbReference type="Pfam" id="PF04977">
    <property type="entry name" value="DivIC"/>
    <property type="match status" value="1"/>
</dbReference>
<dbReference type="InterPro" id="IPR007060">
    <property type="entry name" value="FtsL/DivIC"/>
</dbReference>
<evidence type="ECO:0000256" key="5">
    <source>
        <dbReference type="ARBA" id="ARBA00023136"/>
    </source>
</evidence>
<dbReference type="GO" id="GO:0043093">
    <property type="term" value="P:FtsZ-dependent cytokinesis"/>
    <property type="evidence" value="ECO:0007669"/>
    <property type="project" value="TreeGrafter"/>
</dbReference>
<dbReference type="PANTHER" id="PTHR37485">
    <property type="entry name" value="CELL DIVISION PROTEIN FTSB"/>
    <property type="match status" value="1"/>
</dbReference>
<dbReference type="AlphaFoldDB" id="A0A1W1BPT5"/>
<organism evidence="8">
    <name type="scientific">hydrothermal vent metagenome</name>
    <dbReference type="NCBI Taxonomy" id="652676"/>
    <lineage>
        <taxon>unclassified sequences</taxon>
        <taxon>metagenomes</taxon>
        <taxon>ecological metagenomes</taxon>
    </lineage>
</organism>
<evidence type="ECO:0000313" key="8">
    <source>
        <dbReference type="EMBL" id="SFV55580.1"/>
    </source>
</evidence>
<keyword evidence="5 7" id="KW-0472">Membrane</keyword>
<keyword evidence="4 7" id="KW-1133">Transmembrane helix</keyword>
<name>A0A1W1BPT5_9ZZZZ</name>
<gene>
    <name evidence="8" type="ORF">MNB_SUP05-5-371</name>
</gene>
<keyword evidence="2" id="KW-0132">Cell division</keyword>
<keyword evidence="6" id="KW-0131">Cell cycle</keyword>